<dbReference type="PROSITE" id="PS50977">
    <property type="entry name" value="HTH_TETR_2"/>
    <property type="match status" value="1"/>
</dbReference>
<evidence type="ECO:0000313" key="5">
    <source>
        <dbReference type="Proteomes" id="UP000461754"/>
    </source>
</evidence>
<dbReference type="InterPro" id="IPR009057">
    <property type="entry name" value="Homeodomain-like_sf"/>
</dbReference>
<feature type="DNA-binding region" description="H-T-H motif" evidence="2">
    <location>
        <begin position="33"/>
        <end position="52"/>
    </location>
</feature>
<gene>
    <name evidence="4" type="ORF">FYJ52_02965</name>
</gene>
<dbReference type="InterPro" id="IPR001647">
    <property type="entry name" value="HTH_TetR"/>
</dbReference>
<dbReference type="RefSeq" id="WP_154575770.1">
    <property type="nucleotide sequence ID" value="NZ_VUMO01000002.1"/>
</dbReference>
<accession>A0A7X2T9B8</accession>
<keyword evidence="5" id="KW-1185">Reference proteome</keyword>
<keyword evidence="1 2" id="KW-0238">DNA-binding</keyword>
<evidence type="ECO:0000313" key="4">
    <source>
        <dbReference type="EMBL" id="MSS19374.1"/>
    </source>
</evidence>
<proteinExistence type="predicted"/>
<reference evidence="4 5" key="1">
    <citation type="submission" date="2019-08" db="EMBL/GenBank/DDBJ databases">
        <title>In-depth cultivation of the pig gut microbiome towards novel bacterial diversity and tailored functional studies.</title>
        <authorList>
            <person name="Wylensek D."/>
            <person name="Hitch T.C.A."/>
            <person name="Clavel T."/>
        </authorList>
    </citation>
    <scope>NUCLEOTIDE SEQUENCE [LARGE SCALE GENOMIC DNA]</scope>
    <source>
        <strain evidence="4 5">RF-744-FAT-4</strain>
    </source>
</reference>
<feature type="domain" description="HTH tetR-type" evidence="3">
    <location>
        <begin position="10"/>
        <end position="70"/>
    </location>
</feature>
<dbReference type="AlphaFoldDB" id="A0A7X2T9B8"/>
<dbReference type="Pfam" id="PF14278">
    <property type="entry name" value="TetR_C_8"/>
    <property type="match status" value="1"/>
</dbReference>
<dbReference type="Gene3D" id="1.10.357.10">
    <property type="entry name" value="Tetracycline Repressor, domain 2"/>
    <property type="match status" value="1"/>
</dbReference>
<dbReference type="Pfam" id="PF00440">
    <property type="entry name" value="TetR_N"/>
    <property type="match status" value="1"/>
</dbReference>
<sequence>MAKREDRRQRRSRQAIMSAFRTLLTQKTYSAITVQNIIDLADVGRSTFYAHFETKDTLLAALCGDISDHVTARHQHAESSHDFSDARPNPQTVITHICYHLRDDHRNLVMMLKGSSRALFLHYFKNSLTETFKALWRGEIAKAALPEDFLLNHITVAFVGALDWWISQDMQAEPETIAAYFLKTVGPVLCPTL</sequence>
<dbReference type="InterPro" id="IPR050624">
    <property type="entry name" value="HTH-type_Tx_Regulator"/>
</dbReference>
<dbReference type="EMBL" id="VUMO01000002">
    <property type="protein sequence ID" value="MSS19374.1"/>
    <property type="molecule type" value="Genomic_DNA"/>
</dbReference>
<organism evidence="4 5">
    <name type="scientific">Pseudoramibacter porci</name>
    <dbReference type="NCBI Taxonomy" id="2606631"/>
    <lineage>
        <taxon>Bacteria</taxon>
        <taxon>Bacillati</taxon>
        <taxon>Bacillota</taxon>
        <taxon>Clostridia</taxon>
        <taxon>Eubacteriales</taxon>
        <taxon>Eubacteriaceae</taxon>
        <taxon>Pseudoramibacter</taxon>
    </lineage>
</organism>
<dbReference type="SUPFAM" id="SSF46689">
    <property type="entry name" value="Homeodomain-like"/>
    <property type="match status" value="1"/>
</dbReference>
<dbReference type="PANTHER" id="PTHR43479">
    <property type="entry name" value="ACREF/ENVCD OPERON REPRESSOR-RELATED"/>
    <property type="match status" value="1"/>
</dbReference>
<comment type="caution">
    <text evidence="4">The sequence shown here is derived from an EMBL/GenBank/DDBJ whole genome shotgun (WGS) entry which is preliminary data.</text>
</comment>
<evidence type="ECO:0000256" key="1">
    <source>
        <dbReference type="ARBA" id="ARBA00023125"/>
    </source>
</evidence>
<name>A0A7X2T9B8_9FIRM</name>
<dbReference type="GO" id="GO:0003677">
    <property type="term" value="F:DNA binding"/>
    <property type="evidence" value="ECO:0007669"/>
    <property type="project" value="UniProtKB-UniRule"/>
</dbReference>
<dbReference type="Proteomes" id="UP000461754">
    <property type="component" value="Unassembled WGS sequence"/>
</dbReference>
<dbReference type="PANTHER" id="PTHR43479:SF7">
    <property type="entry name" value="TETR-FAMILY TRANSCRIPTIONAL REGULATOR"/>
    <property type="match status" value="1"/>
</dbReference>
<evidence type="ECO:0000256" key="2">
    <source>
        <dbReference type="PROSITE-ProRule" id="PRU00335"/>
    </source>
</evidence>
<evidence type="ECO:0000259" key="3">
    <source>
        <dbReference type="PROSITE" id="PS50977"/>
    </source>
</evidence>
<protein>
    <submittedName>
        <fullName evidence="4">TetR/AcrR family transcriptional regulator</fullName>
    </submittedName>
</protein>
<dbReference type="InterPro" id="IPR039532">
    <property type="entry name" value="TetR_C_Firmicutes"/>
</dbReference>